<dbReference type="RefSeq" id="WP_068491303.1">
    <property type="nucleotide sequence ID" value="NZ_LWQT01000044.1"/>
</dbReference>
<feature type="region of interest" description="Disordered" evidence="1">
    <location>
        <begin position="61"/>
        <end position="83"/>
    </location>
</feature>
<dbReference type="Gene3D" id="1.10.1220.10">
    <property type="entry name" value="Met repressor-like"/>
    <property type="match status" value="1"/>
</dbReference>
<dbReference type="InterPro" id="IPR053853">
    <property type="entry name" value="FitA-like_RHH"/>
</dbReference>
<dbReference type="OrthoDB" id="2389872at2"/>
<keyword evidence="4" id="KW-1185">Reference proteome</keyword>
<dbReference type="InterPro" id="IPR013321">
    <property type="entry name" value="Arc_rbn_hlx_hlx"/>
</dbReference>
<dbReference type="STRING" id="1285242.A6A04_01305"/>
<evidence type="ECO:0000256" key="1">
    <source>
        <dbReference type="SAM" id="MobiDB-lite"/>
    </source>
</evidence>
<reference evidence="3 4" key="1">
    <citation type="submission" date="2016-04" db="EMBL/GenBank/DDBJ databases">
        <title>Draft genome sequence of freshwater magnetotactic bacteria Magnetospirillum marisnigri SP-1 and Magnetospirillum moscoviense BB-1.</title>
        <authorList>
            <person name="Koziaeva V."/>
            <person name="Dziuba M.V."/>
            <person name="Ivanov T.M."/>
            <person name="Kuznetsov B."/>
            <person name="Grouzdev D.S."/>
        </authorList>
    </citation>
    <scope>NUCLEOTIDE SEQUENCE [LARGE SCALE GENOMIC DNA]</scope>
    <source>
        <strain evidence="3 4">SP-1</strain>
    </source>
</reference>
<evidence type="ECO:0000313" key="3">
    <source>
        <dbReference type="EMBL" id="OAN52357.1"/>
    </source>
</evidence>
<dbReference type="InterPro" id="IPR010985">
    <property type="entry name" value="Ribbon_hlx_hlx"/>
</dbReference>
<organism evidence="3 4">
    <name type="scientific">Paramagnetospirillum marisnigri</name>
    <dbReference type="NCBI Taxonomy" id="1285242"/>
    <lineage>
        <taxon>Bacteria</taxon>
        <taxon>Pseudomonadati</taxon>
        <taxon>Pseudomonadota</taxon>
        <taxon>Alphaproteobacteria</taxon>
        <taxon>Rhodospirillales</taxon>
        <taxon>Magnetospirillaceae</taxon>
        <taxon>Paramagnetospirillum</taxon>
    </lineage>
</organism>
<sequence length="83" mass="9329">MASITIRNLDESLKSRLRVQAAMHGRSMEDEARTILRSHLSQEPQEPVRLGSAIHKLFKPLGGVDDLPEVPRQPMREPPSFDG</sequence>
<proteinExistence type="predicted"/>
<evidence type="ECO:0000313" key="4">
    <source>
        <dbReference type="Proteomes" id="UP000078428"/>
    </source>
</evidence>
<dbReference type="GO" id="GO:0006355">
    <property type="term" value="P:regulation of DNA-templated transcription"/>
    <property type="evidence" value="ECO:0007669"/>
    <property type="project" value="InterPro"/>
</dbReference>
<dbReference type="EMBL" id="LWQT01000044">
    <property type="protein sequence ID" value="OAN52357.1"/>
    <property type="molecule type" value="Genomic_DNA"/>
</dbReference>
<comment type="caution">
    <text evidence="3">The sequence shown here is derived from an EMBL/GenBank/DDBJ whole genome shotgun (WGS) entry which is preliminary data.</text>
</comment>
<feature type="domain" description="Antitoxin FitA-like ribbon-helix-helix" evidence="2">
    <location>
        <begin position="2"/>
        <end position="38"/>
    </location>
</feature>
<gene>
    <name evidence="3" type="ORF">A6A04_01305</name>
</gene>
<accession>A0A178MU60</accession>
<evidence type="ECO:0000259" key="2">
    <source>
        <dbReference type="Pfam" id="PF22513"/>
    </source>
</evidence>
<protein>
    <submittedName>
        <fullName evidence="3">Plasmid stabilization protein</fullName>
    </submittedName>
</protein>
<name>A0A178MU60_9PROT</name>
<dbReference type="AlphaFoldDB" id="A0A178MU60"/>
<dbReference type="Pfam" id="PF22513">
    <property type="entry name" value="FitA-like_RHH"/>
    <property type="match status" value="1"/>
</dbReference>
<dbReference type="SUPFAM" id="SSF47598">
    <property type="entry name" value="Ribbon-helix-helix"/>
    <property type="match status" value="1"/>
</dbReference>
<dbReference type="Proteomes" id="UP000078428">
    <property type="component" value="Unassembled WGS sequence"/>
</dbReference>